<dbReference type="Proteomes" id="UP000254925">
    <property type="component" value="Unassembled WGS sequence"/>
</dbReference>
<keyword evidence="3" id="KW-1185">Reference proteome</keyword>
<dbReference type="CDD" id="cd06223">
    <property type="entry name" value="PRTases_typeI"/>
    <property type="match status" value="1"/>
</dbReference>
<dbReference type="InterPro" id="IPR029057">
    <property type="entry name" value="PRTase-like"/>
</dbReference>
<dbReference type="AlphaFoldDB" id="A0A370HEH1"/>
<dbReference type="InterPro" id="IPR000836">
    <property type="entry name" value="PRTase_dom"/>
</dbReference>
<evidence type="ECO:0000259" key="1">
    <source>
        <dbReference type="Pfam" id="PF00156"/>
    </source>
</evidence>
<dbReference type="Gene3D" id="3.30.1310.20">
    <property type="entry name" value="PRTase-like"/>
    <property type="match status" value="1"/>
</dbReference>
<comment type="caution">
    <text evidence="2">The sequence shown here is derived from an EMBL/GenBank/DDBJ whole genome shotgun (WGS) entry which is preliminary data.</text>
</comment>
<proteinExistence type="predicted"/>
<evidence type="ECO:0000313" key="2">
    <source>
        <dbReference type="EMBL" id="RDI55100.1"/>
    </source>
</evidence>
<sequence>MFDFEDRANAGRRLAVRLASMTIADPVVLALPRGGVPVGYEIATALDAPLDLLLVRKIGLPSQPELAAAAVIDGERSDVVLNEEVMAWAGLSQSAFDALVQNELHEIERRRAAYLSGRSPVSVTGRTVIVVDDGIATGTTVRAALKALARRGAKRLILAVPVAPADEIASLRTMVDDVVCLLTPDVFYGIGEFYRDFHQLTDREVVDLLHRAPAAEGPGPH</sequence>
<keyword evidence="2" id="KW-0808">Transferase</keyword>
<feature type="domain" description="Phosphoribosyltransferase" evidence="1">
    <location>
        <begin position="16"/>
        <end position="195"/>
    </location>
</feature>
<dbReference type="RefSeq" id="WP_114772145.1">
    <property type="nucleotide sequence ID" value="NZ_QQBB01000010.1"/>
</dbReference>
<reference evidence="2 3" key="1">
    <citation type="submission" date="2018-07" db="EMBL/GenBank/DDBJ databases">
        <title>Genomic Encyclopedia of Type Strains, Phase IV (KMG-IV): sequencing the most valuable type-strain genomes for metagenomic binning, comparative biology and taxonomic classification.</title>
        <authorList>
            <person name="Goeker M."/>
        </authorList>
    </citation>
    <scope>NUCLEOTIDE SEQUENCE [LARGE SCALE GENOMIC DNA]</scope>
    <source>
        <strain evidence="2 3">DSM 14364</strain>
    </source>
</reference>
<organism evidence="2 3">
    <name type="scientific">Microvirga subterranea</name>
    <dbReference type="NCBI Taxonomy" id="186651"/>
    <lineage>
        <taxon>Bacteria</taxon>
        <taxon>Pseudomonadati</taxon>
        <taxon>Pseudomonadota</taxon>
        <taxon>Alphaproteobacteria</taxon>
        <taxon>Hyphomicrobiales</taxon>
        <taxon>Methylobacteriaceae</taxon>
        <taxon>Microvirga</taxon>
    </lineage>
</organism>
<name>A0A370HEH1_9HYPH</name>
<protein>
    <submittedName>
        <fullName evidence="2">Putative phosphoribosyl transferase</fullName>
    </submittedName>
</protein>
<dbReference type="Gene3D" id="3.40.50.2020">
    <property type="match status" value="1"/>
</dbReference>
<dbReference type="OrthoDB" id="9810066at2"/>
<dbReference type="SUPFAM" id="SSF53271">
    <property type="entry name" value="PRTase-like"/>
    <property type="match status" value="1"/>
</dbReference>
<dbReference type="EMBL" id="QQBB01000010">
    <property type="protein sequence ID" value="RDI55100.1"/>
    <property type="molecule type" value="Genomic_DNA"/>
</dbReference>
<dbReference type="GO" id="GO:0016740">
    <property type="term" value="F:transferase activity"/>
    <property type="evidence" value="ECO:0007669"/>
    <property type="project" value="UniProtKB-KW"/>
</dbReference>
<accession>A0A370HEH1</accession>
<evidence type="ECO:0000313" key="3">
    <source>
        <dbReference type="Proteomes" id="UP000254925"/>
    </source>
</evidence>
<dbReference type="Pfam" id="PF00156">
    <property type="entry name" value="Pribosyltran"/>
    <property type="match status" value="1"/>
</dbReference>
<gene>
    <name evidence="2" type="ORF">DES45_11044</name>
</gene>